<dbReference type="EMBL" id="CM047587">
    <property type="protein sequence ID" value="KAI9907456.1"/>
    <property type="molecule type" value="Genomic_DNA"/>
</dbReference>
<gene>
    <name evidence="1" type="ORF">PsorP6_004090</name>
</gene>
<evidence type="ECO:0000313" key="2">
    <source>
        <dbReference type="Proteomes" id="UP001163321"/>
    </source>
</evidence>
<protein>
    <submittedName>
        <fullName evidence="1">Uncharacterized protein</fullName>
    </submittedName>
</protein>
<evidence type="ECO:0000313" key="1">
    <source>
        <dbReference type="EMBL" id="KAI9907456.1"/>
    </source>
</evidence>
<reference evidence="1 2" key="1">
    <citation type="journal article" date="2022" name="bioRxiv">
        <title>The genome of the oomycete Peronosclerospora sorghi, a cosmopolitan pathogen of maize and sorghum, is inflated with dispersed pseudogenes.</title>
        <authorList>
            <person name="Fletcher K."/>
            <person name="Martin F."/>
            <person name="Isakeit T."/>
            <person name="Cavanaugh K."/>
            <person name="Magill C."/>
            <person name="Michelmore R."/>
        </authorList>
    </citation>
    <scope>NUCLEOTIDE SEQUENCE [LARGE SCALE GENOMIC DNA]</scope>
    <source>
        <strain evidence="1">P6</strain>
    </source>
</reference>
<accession>A0ACC0VNV8</accession>
<keyword evidence="2" id="KW-1185">Reference proteome</keyword>
<comment type="caution">
    <text evidence="1">The sequence shown here is derived from an EMBL/GenBank/DDBJ whole genome shotgun (WGS) entry which is preliminary data.</text>
</comment>
<dbReference type="Proteomes" id="UP001163321">
    <property type="component" value="Chromosome 8"/>
</dbReference>
<sequence>MGSMAEPNMHLLRQSLEETLSPFAETRKSAETYLKAFSTQPNYVLLLLQVLENASEKQEVRLAAALLFKNFIKHNWDPEKQKCVSLHEKTLVKQHLVDLMCRMPEALQKQLIEALTTIGEYDFPAQWTDLLTQLVHKLEMEEYWQVRNGVLMTANTIFKRFRNVFKSDELFLELKHCLEVFQAPLLALFKETGVALRAPGANPVQQAQMLAALRHMCRIFYSLNWQDLPEYFEDHLSEWMNEFLSYFQYQNPALVAPDNEEEPDLIDFLLVAIVENINLYAEKYDEEFKPFLQQFTEVIWNLLANRITLSPKHDDLAAKCMKFLTSVASRTFHRALFESPQVLTELCGIVVTNLQLRASDEELFEDNPMDYIRRDIEGSDGDSRRSAARELVRGLLGNFNEEVTQICMRTIQTQLQQYKSDPVSQWTMKDVSINLVIAISATKQSRLRGVSEVNPRVPLMDFFMTEVLPELSSRNRASLILMADAIKFVSTFRSQLPVEVMEQLFPLLMNCMDPSQFVVHTYAAACLERLLTVKDPSGSLRFSKERLRPYLGKLLDHVFHILCQPNYPENDYLMKVIMRVLNVAKEAILPLTDMTVEKLTSLLNRICANPSNPSFSHYLFESLSVLILNVCKTNPAATERFEELLFPPFQKVLTNDVEALSPYVYQVLAQMLELRPSGVSDAYKSMFPVLLNPALWERVSNVPAVVKLIEAYMRKAPTDVASSVQGILGVFQKLISSRSTEAHAFSLLRGLFAFMPRESYASFLNEIVKILMIRLQTRLAGRNASGYTKDLIYTVSVLIGKLEPSTFLGTLEALQPGMSTMFLKSVWFSCEARGRSVAERKACVVGLTRLMCETELGVADLDLWTDMVVAAVKVLEITGDSGAVVQDEDESLLELEQTGYEAGYAKLFFASVGPLDHLHEYPEAKRYLVESIAKLSAAKPGVHLAYAQTKVPTPAILTALQSYFAQYNINALVGLGRGNCPIEWRQTHVLGLQACITAFSMQALKVRLIDIPRNVLAIKARGIKVLESCILLSHTIFQILQILKNNPLAANFLGHLSFCLVE</sequence>
<proteinExistence type="predicted"/>
<name>A0ACC0VNV8_9STRA</name>
<organism evidence="1 2">
    <name type="scientific">Peronosclerospora sorghi</name>
    <dbReference type="NCBI Taxonomy" id="230839"/>
    <lineage>
        <taxon>Eukaryota</taxon>
        <taxon>Sar</taxon>
        <taxon>Stramenopiles</taxon>
        <taxon>Oomycota</taxon>
        <taxon>Peronosporomycetes</taxon>
        <taxon>Peronosporales</taxon>
        <taxon>Peronosporaceae</taxon>
        <taxon>Peronosclerospora</taxon>
    </lineage>
</organism>